<dbReference type="GO" id="GO:0005524">
    <property type="term" value="F:ATP binding"/>
    <property type="evidence" value="ECO:0007669"/>
    <property type="project" value="UniProtKB-KW"/>
</dbReference>
<dbReference type="InterPro" id="IPR008271">
    <property type="entry name" value="Ser/Thr_kinase_AS"/>
</dbReference>
<feature type="domain" description="Protein kinase" evidence="5">
    <location>
        <begin position="70"/>
        <end position="331"/>
    </location>
</feature>
<dbReference type="InterPro" id="IPR041664">
    <property type="entry name" value="AAA_16"/>
</dbReference>
<evidence type="ECO:0000256" key="3">
    <source>
        <dbReference type="ARBA" id="ARBA00022777"/>
    </source>
</evidence>
<dbReference type="Pfam" id="PF00069">
    <property type="entry name" value="Pkinase"/>
    <property type="match status" value="1"/>
</dbReference>
<keyword evidence="1" id="KW-0808">Transferase</keyword>
<dbReference type="PROSITE" id="PS00108">
    <property type="entry name" value="PROTEIN_KINASE_ST"/>
    <property type="match status" value="1"/>
</dbReference>
<dbReference type="PROSITE" id="PS50011">
    <property type="entry name" value="PROTEIN_KINASE_DOM"/>
    <property type="match status" value="1"/>
</dbReference>
<evidence type="ECO:0000259" key="5">
    <source>
        <dbReference type="PROSITE" id="PS50011"/>
    </source>
</evidence>
<proteinExistence type="predicted"/>
<dbReference type="SUPFAM" id="SSF56112">
    <property type="entry name" value="Protein kinase-like (PK-like)"/>
    <property type="match status" value="1"/>
</dbReference>
<comment type="caution">
    <text evidence="6">The sequence shown here is derived from an EMBL/GenBank/DDBJ whole genome shotgun (WGS) entry which is preliminary data.</text>
</comment>
<dbReference type="Gene3D" id="3.30.200.20">
    <property type="entry name" value="Phosphorylase Kinase, domain 1"/>
    <property type="match status" value="1"/>
</dbReference>
<gene>
    <name evidence="6" type="ORF">E8A74_04795</name>
</gene>
<dbReference type="Pfam" id="PF13191">
    <property type="entry name" value="AAA_16"/>
    <property type="match status" value="1"/>
</dbReference>
<dbReference type="Proteomes" id="UP000309215">
    <property type="component" value="Unassembled WGS sequence"/>
</dbReference>
<keyword evidence="2" id="KW-0547">Nucleotide-binding</keyword>
<name>A0A4U1JK93_9BACT</name>
<organism evidence="6 7">
    <name type="scientific">Polyangium fumosum</name>
    <dbReference type="NCBI Taxonomy" id="889272"/>
    <lineage>
        <taxon>Bacteria</taxon>
        <taxon>Pseudomonadati</taxon>
        <taxon>Myxococcota</taxon>
        <taxon>Polyangia</taxon>
        <taxon>Polyangiales</taxon>
        <taxon>Polyangiaceae</taxon>
        <taxon>Polyangium</taxon>
    </lineage>
</organism>
<dbReference type="SUPFAM" id="SSF52540">
    <property type="entry name" value="P-loop containing nucleoside triphosphate hydrolases"/>
    <property type="match status" value="1"/>
</dbReference>
<dbReference type="Gene3D" id="1.10.510.10">
    <property type="entry name" value="Transferase(Phosphotransferase) domain 1"/>
    <property type="match status" value="1"/>
</dbReference>
<reference evidence="6 7" key="1">
    <citation type="submission" date="2019-04" db="EMBL/GenBank/DDBJ databases">
        <authorList>
            <person name="Li Y."/>
            <person name="Wang J."/>
        </authorList>
    </citation>
    <scope>NUCLEOTIDE SEQUENCE [LARGE SCALE GENOMIC DNA]</scope>
    <source>
        <strain evidence="6 7">DSM 14668</strain>
    </source>
</reference>
<dbReference type="PANTHER" id="PTHR43289:SF6">
    <property type="entry name" value="SERINE_THREONINE-PROTEIN KINASE NEKL-3"/>
    <property type="match status" value="1"/>
</dbReference>
<dbReference type="EMBL" id="SSMQ01000003">
    <property type="protein sequence ID" value="TKD12419.1"/>
    <property type="molecule type" value="Genomic_DNA"/>
</dbReference>
<evidence type="ECO:0000313" key="7">
    <source>
        <dbReference type="Proteomes" id="UP000309215"/>
    </source>
</evidence>
<accession>A0A4U1JK93</accession>
<dbReference type="GO" id="GO:0004674">
    <property type="term" value="F:protein serine/threonine kinase activity"/>
    <property type="evidence" value="ECO:0007669"/>
    <property type="project" value="TreeGrafter"/>
</dbReference>
<protein>
    <recommendedName>
        <fullName evidence="5">Protein kinase domain-containing protein</fullName>
    </recommendedName>
</protein>
<keyword evidence="7" id="KW-1185">Reference proteome</keyword>
<dbReference type="SMART" id="SM00220">
    <property type="entry name" value="S_TKc"/>
    <property type="match status" value="1"/>
</dbReference>
<dbReference type="InterPro" id="IPR027417">
    <property type="entry name" value="P-loop_NTPase"/>
</dbReference>
<dbReference type="CDD" id="cd14014">
    <property type="entry name" value="STKc_PknB_like"/>
    <property type="match status" value="1"/>
</dbReference>
<keyword evidence="3" id="KW-0418">Kinase</keyword>
<sequence>MGIISRRSVMILGHDTHYISQSFGALASVNGRRAAAKRLTAGAPGYENQWARMALRTKPLPNGTLVARRFRIRSLAGRGGMGEVYRARDQETGEEVALKLLHTDATSLDTERFAREARILSEIRHPRVVSYVAHGQSEEGAHFLAMQWLEGEDLAKRLARGPLSTREALLLLRRITEGLAALHARRVVHRDLKPSNVLLRGGDIDQATIVDLGIARSMGPSTGITATGRSIGTPEYMSPEQVDNEQPIGPASDMFSLGCILFECLAGRPPFVATDPVLVMSKILSDEAPDLLPLRPGVPPAVAALVRSLLQKDPDKRPASVSDLLDELPALFELGARKGAFSPAVARDLQELVSVLVLAPPAGAPREELARILLRNGAFSQGWRPEGWLVAAFARFGGDATDQAAAAARAALAVKAAAPEATIALATGPGFVSGEQPVGDAVDRAVEAVREEDTPRGVVLVDAVTAGLFGGRFETAHEGGRLLLTGGGARQDEARPLLGKTMPFVGRKRELDLLLGVFRATREEPLSRAVVVVAPAGMGKSRLLRELRARIEARGEEVLFLVGRSEPLGTRAYAMLADALRGRGPRELGTTNERQVASGFVDGRIVRAQIEQTVLEYLRSACAAGPVVLALEDVHHADARSVRLVERALVELSDQPLFVLALARPDVEDVYPRIWGDRAERMVLSPLVRRDAEELTRAALGPDESDAVVERIVDRATGNPLFVEELVRAAQAEGEEGERPATLVAMLQARLGRLGPDARRALCAASIFGTRFWRGGVLALMDREGQGAFVDQALAALVRAELLEKQRTSTLAGDVEYAFRHMLVREAAYGLLGEEELTLGHARAAAFLEAAGEQEAQVLAEHWQRGGDAARARVLHVRAAREAFERNDLAGTRTHAAKAEALGAEGAELGLVRGMACCILYWNTAWAEACLMGIEALPLLPKGSTWHCRVLGLVCTLTGLGVNAEAFPGYLDELLALTPELSAQGAYAECLGRLLCLLAMRLDRGESHKALDRMRETLERAGAVDPSAHGWARLAAYEYGRTTTNEPLVLLEIIEDAMRAFEAAGDARMRALCVARMGEALGSLGALGEAEARFVEAEAQATALDDTLTKTGVQLLHAAFLAEQPTQEAREEARALADVLAVETGVGPFDVGIAWGIAARVSLAEGDAARALAEVDRGLGVVDRMGLRRLSLTATRIRALSRLGQAAEAEALARAALGEMRAAGGLGAGEVDLRMAAAEALRAAGDVEAFEGELRAALRVLGRELADVRDPEGQTRLLRDVPANAQAARLAREQFGESAVLRWLAS</sequence>
<keyword evidence="4" id="KW-0067">ATP-binding</keyword>
<evidence type="ECO:0000256" key="2">
    <source>
        <dbReference type="ARBA" id="ARBA00022741"/>
    </source>
</evidence>
<evidence type="ECO:0000256" key="4">
    <source>
        <dbReference type="ARBA" id="ARBA00022840"/>
    </source>
</evidence>
<dbReference type="OrthoDB" id="5478065at2"/>
<evidence type="ECO:0000256" key="1">
    <source>
        <dbReference type="ARBA" id="ARBA00022679"/>
    </source>
</evidence>
<evidence type="ECO:0000313" key="6">
    <source>
        <dbReference type="EMBL" id="TKD12419.1"/>
    </source>
</evidence>
<dbReference type="InterPro" id="IPR011009">
    <property type="entry name" value="Kinase-like_dom_sf"/>
</dbReference>
<dbReference type="PANTHER" id="PTHR43289">
    <property type="entry name" value="MITOGEN-ACTIVATED PROTEIN KINASE KINASE KINASE 20-RELATED"/>
    <property type="match status" value="1"/>
</dbReference>
<dbReference type="InterPro" id="IPR000719">
    <property type="entry name" value="Prot_kinase_dom"/>
</dbReference>